<feature type="non-terminal residue" evidence="2">
    <location>
        <position position="1"/>
    </location>
</feature>
<organism evidence="2 3">
    <name type="scientific">Perkinsus olseni</name>
    <name type="common">Perkinsus atlanticus</name>
    <dbReference type="NCBI Taxonomy" id="32597"/>
    <lineage>
        <taxon>Eukaryota</taxon>
        <taxon>Sar</taxon>
        <taxon>Alveolata</taxon>
        <taxon>Perkinsozoa</taxon>
        <taxon>Perkinsea</taxon>
        <taxon>Perkinsida</taxon>
        <taxon>Perkinsidae</taxon>
        <taxon>Perkinsus</taxon>
    </lineage>
</organism>
<gene>
    <name evidence="2" type="ORF">FOZ62_017518</name>
</gene>
<feature type="compositionally biased region" description="Basic and acidic residues" evidence="1">
    <location>
        <begin position="73"/>
        <end position="93"/>
    </location>
</feature>
<feature type="compositionally biased region" description="Basic and acidic residues" evidence="1">
    <location>
        <begin position="130"/>
        <end position="140"/>
    </location>
</feature>
<dbReference type="AlphaFoldDB" id="A0A7J6S0Y0"/>
<dbReference type="Proteomes" id="UP000574390">
    <property type="component" value="Unassembled WGS sequence"/>
</dbReference>
<evidence type="ECO:0000313" key="3">
    <source>
        <dbReference type="Proteomes" id="UP000574390"/>
    </source>
</evidence>
<reference evidence="2 3" key="1">
    <citation type="submission" date="2020-04" db="EMBL/GenBank/DDBJ databases">
        <title>Perkinsus olseni comparative genomics.</title>
        <authorList>
            <person name="Bogema D.R."/>
        </authorList>
    </citation>
    <scope>NUCLEOTIDE SEQUENCE [LARGE SCALE GENOMIC DNA]</scope>
    <source>
        <strain evidence="2">ATCC PRA-205</strain>
    </source>
</reference>
<dbReference type="EMBL" id="JABANM010018269">
    <property type="protein sequence ID" value="KAF4726393.1"/>
    <property type="molecule type" value="Genomic_DNA"/>
</dbReference>
<sequence length="230" mass="25329">SLKGYTPQTLFEALQKAITEAGGDKSQLIELFWPKKSKHAWLNTRAAKSRRSSWMTGDSLTIDGKVCAVKKVEKPEKHSVAQEMKDARGDPNRHAGWTPDVSPEEPKRAPSAKAKLVKRKREASASVEASAEKPHVHRDEKVYKEAVDALKSTQGPVTKGSLLHKAIAELLKKLPEAKECEFELSQGEGEVDPKVTVTKTDGSSVVWTAGQVAETTKKAHKSSRVNTKRR</sequence>
<accession>A0A7J6S0Y0</accession>
<protein>
    <submittedName>
        <fullName evidence="2">Uncharacterized protein</fullName>
    </submittedName>
</protein>
<feature type="region of interest" description="Disordered" evidence="1">
    <location>
        <begin position="211"/>
        <end position="230"/>
    </location>
</feature>
<feature type="compositionally biased region" description="Basic residues" evidence="1">
    <location>
        <begin position="218"/>
        <end position="230"/>
    </location>
</feature>
<evidence type="ECO:0000313" key="2">
    <source>
        <dbReference type="EMBL" id="KAF4726393.1"/>
    </source>
</evidence>
<evidence type="ECO:0000256" key="1">
    <source>
        <dbReference type="SAM" id="MobiDB-lite"/>
    </source>
</evidence>
<comment type="caution">
    <text evidence="2">The sequence shown here is derived from an EMBL/GenBank/DDBJ whole genome shotgun (WGS) entry which is preliminary data.</text>
</comment>
<name>A0A7J6S0Y0_PEROL</name>
<feature type="non-terminal residue" evidence="2">
    <location>
        <position position="230"/>
    </location>
</feature>
<proteinExistence type="predicted"/>
<feature type="region of interest" description="Disordered" evidence="1">
    <location>
        <begin position="73"/>
        <end position="140"/>
    </location>
</feature>